<evidence type="ECO:0000313" key="2">
    <source>
        <dbReference type="EMBL" id="SCZ07447.1"/>
    </source>
</evidence>
<dbReference type="InterPro" id="IPR000415">
    <property type="entry name" value="Nitroreductase-like"/>
</dbReference>
<dbReference type="OrthoDB" id="9812105at2"/>
<organism evidence="2 3">
    <name type="scientific">Alkaliphilus peptidifermentans DSM 18978</name>
    <dbReference type="NCBI Taxonomy" id="1120976"/>
    <lineage>
        <taxon>Bacteria</taxon>
        <taxon>Bacillati</taxon>
        <taxon>Bacillota</taxon>
        <taxon>Clostridia</taxon>
        <taxon>Peptostreptococcales</taxon>
        <taxon>Natronincolaceae</taxon>
        <taxon>Alkaliphilus</taxon>
    </lineage>
</organism>
<reference evidence="2 3" key="1">
    <citation type="submission" date="2016-10" db="EMBL/GenBank/DDBJ databases">
        <authorList>
            <person name="de Groot N.N."/>
        </authorList>
    </citation>
    <scope>NUCLEOTIDE SEQUENCE [LARGE SCALE GENOMIC DNA]</scope>
    <source>
        <strain evidence="2 3">DSM 18978</strain>
    </source>
</reference>
<protein>
    <submittedName>
        <fullName evidence="2">Nitroreductase</fullName>
    </submittedName>
</protein>
<dbReference type="EMBL" id="FMUS01000037">
    <property type="protein sequence ID" value="SCZ07447.1"/>
    <property type="molecule type" value="Genomic_DNA"/>
</dbReference>
<feature type="domain" description="Nitroreductase" evidence="1">
    <location>
        <begin position="8"/>
        <end position="188"/>
    </location>
</feature>
<keyword evidence="3" id="KW-1185">Reference proteome</keyword>
<dbReference type="SUPFAM" id="SSF55469">
    <property type="entry name" value="FMN-dependent nitroreductase-like"/>
    <property type="match status" value="1"/>
</dbReference>
<dbReference type="AlphaFoldDB" id="A0A1G5L3L7"/>
<dbReference type="InterPro" id="IPR029479">
    <property type="entry name" value="Nitroreductase"/>
</dbReference>
<accession>A0A1G5L3L7</accession>
<gene>
    <name evidence="2" type="ORF">SAMN03080606_04029</name>
</gene>
<name>A0A1G5L3L7_9FIRM</name>
<dbReference type="InterPro" id="IPR050627">
    <property type="entry name" value="Nitroreductase/BluB"/>
</dbReference>
<dbReference type="Gene3D" id="3.40.109.10">
    <property type="entry name" value="NADH Oxidase"/>
    <property type="match status" value="1"/>
</dbReference>
<evidence type="ECO:0000313" key="3">
    <source>
        <dbReference type="Proteomes" id="UP000198636"/>
    </source>
</evidence>
<evidence type="ECO:0000259" key="1">
    <source>
        <dbReference type="Pfam" id="PF00881"/>
    </source>
</evidence>
<sequence length="211" mass="23470">MSTLDFIFKRHSVRKFKDLTVPEEDLRELIKAATLAPSGKNTQNWHFVIVRNKEKINEVAEIIESKTHELAALSDNDDLKKSLLKFLHYHTFFKNAPILILVFAGPYPIASYELLLSANRNEEANKVLSAAPGIQNIGAAMENLLLAAASLGYGTCWMTGPNYAAKEIEEYIGFSKEGYSLVAMTPLGVPEESELTSPARKDLDEVLTIID</sequence>
<dbReference type="RefSeq" id="WP_091547268.1">
    <property type="nucleotide sequence ID" value="NZ_FMUS01000037.1"/>
</dbReference>
<dbReference type="PANTHER" id="PTHR23026:SF123">
    <property type="entry name" value="NAD(P)H NITROREDUCTASE RV3131-RELATED"/>
    <property type="match status" value="1"/>
</dbReference>
<dbReference type="PANTHER" id="PTHR23026">
    <property type="entry name" value="NADPH NITROREDUCTASE"/>
    <property type="match status" value="1"/>
</dbReference>
<dbReference type="Pfam" id="PF00881">
    <property type="entry name" value="Nitroreductase"/>
    <property type="match status" value="1"/>
</dbReference>
<dbReference type="STRING" id="1120976.SAMN03080606_04029"/>
<dbReference type="GO" id="GO:0016491">
    <property type="term" value="F:oxidoreductase activity"/>
    <property type="evidence" value="ECO:0007669"/>
    <property type="project" value="InterPro"/>
</dbReference>
<proteinExistence type="predicted"/>
<dbReference type="Proteomes" id="UP000198636">
    <property type="component" value="Unassembled WGS sequence"/>
</dbReference>